<feature type="transmembrane region" description="Helical" evidence="2">
    <location>
        <begin position="114"/>
        <end position="136"/>
    </location>
</feature>
<sequence length="300" mass="31522">MDEKELPANDTSGEVSDEDVETLLSDLDTEFSTEQQDPSNAQDAVGEEVADADTVSGFDPNSELSAATNIDKTTSVEPQLEEEIPTPQPNTDDEVPTPTPASPENKNDNNKRNIIALVVITGILLIILAVTVWWFFLRDGSSSTTPTPTPTPSIQAVNPTATPGTQTHLECRFGLCVEVPGAGENVCSSSFDCEQNGSQLTPTPTTGEATPLVTVLPTATAVPTVTTTTITPTAQTTVQPTVTPTRAVTTTPQTTSTTTATPTPLASQLPESGTVSTTIFVSLLSLLFMSAGFVALRKQD</sequence>
<evidence type="ECO:0000313" key="4">
    <source>
        <dbReference type="Proteomes" id="UP000228920"/>
    </source>
</evidence>
<keyword evidence="2" id="KW-0472">Membrane</keyword>
<reference evidence="4" key="1">
    <citation type="submission" date="2017-09" db="EMBL/GenBank/DDBJ databases">
        <title>Depth-based differentiation of microbial function through sediment-hosted aquifers and enrichment of novel symbionts in the deep terrestrial subsurface.</title>
        <authorList>
            <person name="Probst A.J."/>
            <person name="Ladd B."/>
            <person name="Jarett J.K."/>
            <person name="Geller-Mcgrath D.E."/>
            <person name="Sieber C.M.K."/>
            <person name="Emerson J.B."/>
            <person name="Anantharaman K."/>
            <person name="Thomas B.C."/>
            <person name="Malmstrom R."/>
            <person name="Stieglmeier M."/>
            <person name="Klingl A."/>
            <person name="Woyke T."/>
            <person name="Ryan C.M."/>
            <person name="Banfield J.F."/>
        </authorList>
    </citation>
    <scope>NUCLEOTIDE SEQUENCE [LARGE SCALE GENOMIC DNA]</scope>
</reference>
<protein>
    <recommendedName>
        <fullName evidence="5">Gram-positive cocci surface proteins LPxTG domain-containing protein</fullName>
    </recommendedName>
</protein>
<evidence type="ECO:0000256" key="2">
    <source>
        <dbReference type="SAM" id="Phobius"/>
    </source>
</evidence>
<evidence type="ECO:0008006" key="5">
    <source>
        <dbReference type="Google" id="ProtNLM"/>
    </source>
</evidence>
<feature type="region of interest" description="Disordered" evidence="1">
    <location>
        <begin position="237"/>
        <end position="270"/>
    </location>
</feature>
<keyword evidence="2" id="KW-1133">Transmembrane helix</keyword>
<gene>
    <name evidence="3" type="ORF">COY32_00185</name>
</gene>
<feature type="region of interest" description="Disordered" evidence="1">
    <location>
        <begin position="1"/>
        <end position="109"/>
    </location>
</feature>
<dbReference type="EMBL" id="PFNL01000004">
    <property type="protein sequence ID" value="PIZ48294.1"/>
    <property type="molecule type" value="Genomic_DNA"/>
</dbReference>
<name>A0A2M7TM75_UNCKA</name>
<organism evidence="3 4">
    <name type="scientific">candidate division WWE3 bacterium CG_4_10_14_0_2_um_filter_41_14</name>
    <dbReference type="NCBI Taxonomy" id="1975072"/>
    <lineage>
        <taxon>Bacteria</taxon>
        <taxon>Katanobacteria</taxon>
    </lineage>
</organism>
<keyword evidence="2" id="KW-0812">Transmembrane</keyword>
<feature type="transmembrane region" description="Helical" evidence="2">
    <location>
        <begin position="275"/>
        <end position="296"/>
    </location>
</feature>
<dbReference type="Proteomes" id="UP000228920">
    <property type="component" value="Unassembled WGS sequence"/>
</dbReference>
<proteinExistence type="predicted"/>
<feature type="compositionally biased region" description="Acidic residues" evidence="1">
    <location>
        <begin position="15"/>
        <end position="31"/>
    </location>
</feature>
<accession>A0A2M7TM75</accession>
<dbReference type="AlphaFoldDB" id="A0A2M7TM75"/>
<feature type="compositionally biased region" description="Polar residues" evidence="1">
    <location>
        <begin position="62"/>
        <end position="77"/>
    </location>
</feature>
<evidence type="ECO:0000313" key="3">
    <source>
        <dbReference type="EMBL" id="PIZ48294.1"/>
    </source>
</evidence>
<feature type="compositionally biased region" description="Polar residues" evidence="1">
    <location>
        <begin position="32"/>
        <end position="42"/>
    </location>
</feature>
<comment type="caution">
    <text evidence="3">The sequence shown here is derived from an EMBL/GenBank/DDBJ whole genome shotgun (WGS) entry which is preliminary data.</text>
</comment>
<evidence type="ECO:0000256" key="1">
    <source>
        <dbReference type="SAM" id="MobiDB-lite"/>
    </source>
</evidence>